<comment type="caution">
    <text evidence="2">The sequence shown here is derived from an EMBL/GenBank/DDBJ whole genome shotgun (WGS) entry which is preliminary data.</text>
</comment>
<organism evidence="2 3">
    <name type="scientific">Falsiroseomonas selenitidurans</name>
    <dbReference type="NCBI Taxonomy" id="2716335"/>
    <lineage>
        <taxon>Bacteria</taxon>
        <taxon>Pseudomonadati</taxon>
        <taxon>Pseudomonadota</taxon>
        <taxon>Alphaproteobacteria</taxon>
        <taxon>Acetobacterales</taxon>
        <taxon>Roseomonadaceae</taxon>
        <taxon>Falsiroseomonas</taxon>
    </lineage>
</organism>
<keyword evidence="2" id="KW-0347">Helicase</keyword>
<accession>A0ABX1E333</accession>
<dbReference type="EMBL" id="JAAVNE010000017">
    <property type="protein sequence ID" value="NKC31594.1"/>
    <property type="molecule type" value="Genomic_DNA"/>
</dbReference>
<keyword evidence="2" id="KW-0547">Nucleotide-binding</keyword>
<evidence type="ECO:0000313" key="2">
    <source>
        <dbReference type="EMBL" id="NKC31594.1"/>
    </source>
</evidence>
<evidence type="ECO:0000256" key="1">
    <source>
        <dbReference type="SAM" id="MobiDB-lite"/>
    </source>
</evidence>
<dbReference type="Proteomes" id="UP000787635">
    <property type="component" value="Unassembled WGS sequence"/>
</dbReference>
<dbReference type="CDD" id="cd18785">
    <property type="entry name" value="SF2_C"/>
    <property type="match status" value="1"/>
</dbReference>
<dbReference type="RefSeq" id="WP_168030786.1">
    <property type="nucleotide sequence ID" value="NZ_JAAVNE010000017.1"/>
</dbReference>
<evidence type="ECO:0000313" key="3">
    <source>
        <dbReference type="Proteomes" id="UP000787635"/>
    </source>
</evidence>
<keyword evidence="3" id="KW-1185">Reference proteome</keyword>
<reference evidence="2 3" key="1">
    <citation type="submission" date="2020-03" db="EMBL/GenBank/DDBJ databases">
        <title>Roseomonas selenitidurans sp. nov. isolated from urban soil.</title>
        <authorList>
            <person name="Liu H."/>
        </authorList>
    </citation>
    <scope>NUCLEOTIDE SEQUENCE [LARGE SCALE GENOMIC DNA]</scope>
    <source>
        <strain evidence="2 3">BU-1</strain>
    </source>
</reference>
<sequence length="1330" mass="147259">MAELTTTTTTEPSTSAWIVNRTSSGLRYSVRIDISATAHTAIEVGHWVVVLDDSGNVSEVGRILRIRSDLDGATIHFDHWHAVDPSVALTVLGLTTPTGPAARLPWDEFLRILPLLGVSDPAAVPLINDVIYTRDLLELAVRDDLLGPAGGPHELIKDMSVRDRYLVGKLAPRRPDDDQAARVEPASAAEEAGDLEDERTAPLHEPGAEFASASGRVEPEDDALDEIDTTNNQSLVPSSMGLTFCVAPDVAKLAVDSRWGRYERVPNDDHDVVKTRKNRQTGHQEEVKVRVWQRIPCGGVVTVPLVDGPIKPSTPDPDQPDVRLQGTVRTNNKGERLVTLFLVNGQLEPEDNKDRAWLFQPEITVEAPEDHGDKSVFRRRPSNEVVVDDPERDRLALIYRNRLEFAVGHGVSVHADTTPENPTKAHLVRTEIIPRYEVAVTETPGLDLRDRPGMRRMVDESWLDMTRLAEMAPDALRDALSCLVDDYAVWIGEQKTRLGSEITGFDAPGADVIQRCEEILRRLREGMDTLSADPKALEAFRFANRSMAMQRVRSIYALKRRRNEPVDVSTLDVPKNRSWRPFQLAFLLLSIPSLADPTHPDRTKPVEAFADLLWFPTGGGKTEAYLGVAAFAMAMRRLKNDLGGLDASRGLAVIMRYTLRLLTLQQFQRATTLLCAMEVIRRADDNIWGKEPFTLGLWVGNRVTPGTTESSHQAIEAIRNNDRNKAGIASPAQLTSCPWCGSEISGGRDIEVDRIAGRTLIHCGDKLGSCDFAKAKSTGQPHPGLPVKVVDEEIYHRPPTMMIATVDKFAMMAWRPEVRNLFGRVEQECARHGLLWPSHDCGTGHRARGAYPAASVKSVRVIRPPDLIIQDEFHLISGPLGTMVGLYETAVDELSSWTLGGTKVRPKVVASTATVRRADDQVRNVFMRRISVFPPTGLDVEDNFFSVQRPISEKPGRRYMGICSPGSSRPAVLIRTYTAFLTAAQALFDRFGPVADPYMTLVGYFNSLRELGGMKRLAEDDVQTRSFRVNMSLVDRPGLAQRRVEEVSELTSRVSSQDIPRYLDQLEVPFEGVFDSVQGKWVTNRKAGEARPIDAVLATNMLSVGVDVNRLGVMVVNGQPKGTAEYIQATSRVGRTPPGLVATVLTWARPRDLSHYETFAHYHATFYQHVEAQSVTPFSPRALDRGLTGAMLSIMRHTYDSFAANDGAGAMNSPSLHAMLETIGSITARTWEVTEDSGKKDLTEAEMKSRADEWASEAGVGGRTLVYQKRGAGPTAYPLLSAPGLKPWTDWTVPMSMREVEPGVRLVMEDDRSTIDPAWRPRVTKPEDNR</sequence>
<dbReference type="SUPFAM" id="SSF52540">
    <property type="entry name" value="P-loop containing nucleoside triphosphate hydrolases"/>
    <property type="match status" value="1"/>
</dbReference>
<feature type="region of interest" description="Disordered" evidence="1">
    <location>
        <begin position="1310"/>
        <end position="1330"/>
    </location>
</feature>
<keyword evidence="2" id="KW-0067">ATP-binding</keyword>
<protein>
    <submittedName>
        <fullName evidence="2">Helicase</fullName>
    </submittedName>
</protein>
<dbReference type="NCBIfam" id="NF038325">
    <property type="entry name" value="DISARM_DrmAS"/>
    <property type="match status" value="1"/>
</dbReference>
<keyword evidence="2" id="KW-0378">Hydrolase</keyword>
<dbReference type="GO" id="GO:0004386">
    <property type="term" value="F:helicase activity"/>
    <property type="evidence" value="ECO:0007669"/>
    <property type="project" value="UniProtKB-KW"/>
</dbReference>
<proteinExistence type="predicted"/>
<feature type="region of interest" description="Disordered" evidence="1">
    <location>
        <begin position="173"/>
        <end position="198"/>
    </location>
</feature>
<gene>
    <name evidence="2" type="ORF">HEQ75_12065</name>
</gene>
<dbReference type="InterPro" id="IPR027417">
    <property type="entry name" value="P-loop_NTPase"/>
</dbReference>
<name>A0ABX1E333_9PROT</name>
<dbReference type="Gene3D" id="3.40.50.300">
    <property type="entry name" value="P-loop containing nucleotide triphosphate hydrolases"/>
    <property type="match status" value="1"/>
</dbReference>